<dbReference type="PANTHER" id="PTHR23508">
    <property type="entry name" value="CARBOXYLIC ACID TRANSPORTER PROTEIN HOMOLOG"/>
    <property type="match status" value="1"/>
</dbReference>
<feature type="transmembrane region" description="Helical" evidence="5">
    <location>
        <begin position="110"/>
        <end position="131"/>
    </location>
</feature>
<dbReference type="GO" id="GO:0005886">
    <property type="term" value="C:plasma membrane"/>
    <property type="evidence" value="ECO:0007669"/>
    <property type="project" value="TreeGrafter"/>
</dbReference>
<dbReference type="AlphaFoldDB" id="A0A7G6U1M9"/>
<feature type="transmembrane region" description="Helical" evidence="5">
    <location>
        <begin position="405"/>
        <end position="426"/>
    </location>
</feature>
<feature type="transmembrane region" description="Helical" evidence="5">
    <location>
        <begin position="316"/>
        <end position="334"/>
    </location>
</feature>
<dbReference type="InterPro" id="IPR020846">
    <property type="entry name" value="MFS_dom"/>
</dbReference>
<organism evidence="7 8">
    <name type="scientific">Tardiphaga robiniae</name>
    <dbReference type="NCBI Taxonomy" id="943830"/>
    <lineage>
        <taxon>Bacteria</taxon>
        <taxon>Pseudomonadati</taxon>
        <taxon>Pseudomonadota</taxon>
        <taxon>Alphaproteobacteria</taxon>
        <taxon>Hyphomicrobiales</taxon>
        <taxon>Nitrobacteraceae</taxon>
        <taxon>Tardiphaga</taxon>
    </lineage>
</organism>
<feature type="transmembrane region" description="Helical" evidence="5">
    <location>
        <begin position="256"/>
        <end position="279"/>
    </location>
</feature>
<dbReference type="PROSITE" id="PS00216">
    <property type="entry name" value="SUGAR_TRANSPORT_1"/>
    <property type="match status" value="1"/>
</dbReference>
<evidence type="ECO:0000256" key="2">
    <source>
        <dbReference type="ARBA" id="ARBA00022692"/>
    </source>
</evidence>
<feature type="domain" description="Major facilitator superfamily (MFS) profile" evidence="6">
    <location>
        <begin position="19"/>
        <end position="430"/>
    </location>
</feature>
<evidence type="ECO:0000313" key="7">
    <source>
        <dbReference type="EMBL" id="QND72911.1"/>
    </source>
</evidence>
<keyword evidence="2 5" id="KW-0812">Transmembrane</keyword>
<accession>A0A7G6U1M9</accession>
<reference evidence="8" key="1">
    <citation type="journal article" date="2020" name="Mol. Plant Microbe">
        <title>Rhizobial microsymbionts of the narrowly endemic Oxytropis species growing in Kamchatka are characterized by significant genetic diversity and possess a set of genes that are associated with T3SS and T6SS secretion systems and can affect the development of symbiosis.</title>
        <authorList>
            <person name="Safronova V."/>
            <person name="Guro P."/>
            <person name="Sazanova A."/>
            <person name="Kuznetsova I."/>
            <person name="Belimov A."/>
            <person name="Yakubov V."/>
            <person name="Chirak E."/>
            <person name="Afonin A."/>
            <person name="Gogolev Y."/>
            <person name="Andronov E."/>
            <person name="Tikhonovich I."/>
        </authorList>
    </citation>
    <scope>NUCLEOTIDE SEQUENCE [LARGE SCALE GENOMIC DNA]</scope>
    <source>
        <strain evidence="8">581</strain>
    </source>
</reference>
<sequence length="444" mass="46321">MDPREILLQGRMGRMQISAVATCIAINAIDGFDILAVTFAAPGIAADWQLPPTALGVVISTGLMGMAAGSLFLAPLADVIGRRKVILLSLLLMTAGMLLTAVAGDVYLLSLYRLITGVGIGAMLGSLTAIVTEYSNERRRHLVVGLMSIGNPLGGVIGGSIAAYLLSKYSWHSVFLFGGCATAAMLIPVLLTLPESIEFICTTARDDALARVNAILRRMGHPEATQIKRETEDTNTARVVGIFSSNTVRYTVSLTLAYCLFNFTFYYIIGWLPAIVAALGFDKSAATSVSVMINLGGIVGGTLFGWGANRFGLKPMVLIAMTLTTIALILFGALPSDLTMLRAGAFVVGLFLFGGVVGIFAACAYVFKPGIRASGTGFVIGVGRAGAIFGPIVTGALIAEGLNRTAVASVMGSGALLAVLVLAIGLRLPKGSLVNLELRLSSPK</sequence>
<gene>
    <name evidence="7" type="ORF">HB776_18140</name>
</gene>
<protein>
    <submittedName>
        <fullName evidence="7">MFS transporter</fullName>
    </submittedName>
</protein>
<feature type="transmembrane region" description="Helical" evidence="5">
    <location>
        <begin position="85"/>
        <end position="104"/>
    </location>
</feature>
<feature type="transmembrane region" description="Helical" evidence="5">
    <location>
        <begin position="53"/>
        <end position="73"/>
    </location>
</feature>
<dbReference type="Proteomes" id="UP000515291">
    <property type="component" value="Chromosome"/>
</dbReference>
<evidence type="ECO:0000256" key="1">
    <source>
        <dbReference type="ARBA" id="ARBA00004141"/>
    </source>
</evidence>
<keyword evidence="4 5" id="KW-0472">Membrane</keyword>
<evidence type="ECO:0000256" key="3">
    <source>
        <dbReference type="ARBA" id="ARBA00022989"/>
    </source>
</evidence>
<dbReference type="EMBL" id="CP050292">
    <property type="protein sequence ID" value="QND72911.1"/>
    <property type="molecule type" value="Genomic_DNA"/>
</dbReference>
<dbReference type="KEGG" id="trb:HB776_18140"/>
<evidence type="ECO:0000256" key="4">
    <source>
        <dbReference type="ARBA" id="ARBA00023136"/>
    </source>
</evidence>
<feature type="transmembrane region" description="Helical" evidence="5">
    <location>
        <begin position="346"/>
        <end position="367"/>
    </location>
</feature>
<evidence type="ECO:0000256" key="5">
    <source>
        <dbReference type="SAM" id="Phobius"/>
    </source>
</evidence>
<dbReference type="Gene3D" id="1.20.1250.20">
    <property type="entry name" value="MFS general substrate transporter like domains"/>
    <property type="match status" value="1"/>
</dbReference>
<dbReference type="Pfam" id="PF07690">
    <property type="entry name" value="MFS_1"/>
    <property type="match status" value="1"/>
</dbReference>
<evidence type="ECO:0000313" key="8">
    <source>
        <dbReference type="Proteomes" id="UP000515291"/>
    </source>
</evidence>
<dbReference type="PANTHER" id="PTHR23508:SF10">
    <property type="entry name" value="CARBOXYLIC ACID TRANSPORTER PROTEIN HOMOLOG"/>
    <property type="match status" value="1"/>
</dbReference>
<dbReference type="SUPFAM" id="SSF103473">
    <property type="entry name" value="MFS general substrate transporter"/>
    <property type="match status" value="1"/>
</dbReference>
<dbReference type="PROSITE" id="PS50850">
    <property type="entry name" value="MFS"/>
    <property type="match status" value="1"/>
</dbReference>
<feature type="transmembrane region" description="Helical" evidence="5">
    <location>
        <begin position="171"/>
        <end position="193"/>
    </location>
</feature>
<feature type="transmembrane region" description="Helical" evidence="5">
    <location>
        <begin position="285"/>
        <end position="304"/>
    </location>
</feature>
<dbReference type="InterPro" id="IPR005829">
    <property type="entry name" value="Sugar_transporter_CS"/>
</dbReference>
<feature type="transmembrane region" description="Helical" evidence="5">
    <location>
        <begin position="379"/>
        <end position="399"/>
    </location>
</feature>
<proteinExistence type="predicted"/>
<feature type="transmembrane region" description="Helical" evidence="5">
    <location>
        <begin position="20"/>
        <end position="41"/>
    </location>
</feature>
<comment type="subcellular location">
    <subcellularLocation>
        <location evidence="1">Membrane</location>
        <topology evidence="1">Multi-pass membrane protein</topology>
    </subcellularLocation>
</comment>
<dbReference type="RefSeq" id="WP_184511807.1">
    <property type="nucleotide sequence ID" value="NZ_CP050292.1"/>
</dbReference>
<dbReference type="GO" id="GO:0046943">
    <property type="term" value="F:carboxylic acid transmembrane transporter activity"/>
    <property type="evidence" value="ECO:0007669"/>
    <property type="project" value="TreeGrafter"/>
</dbReference>
<dbReference type="InterPro" id="IPR036259">
    <property type="entry name" value="MFS_trans_sf"/>
</dbReference>
<keyword evidence="3 5" id="KW-1133">Transmembrane helix</keyword>
<dbReference type="PROSITE" id="PS00217">
    <property type="entry name" value="SUGAR_TRANSPORT_2"/>
    <property type="match status" value="1"/>
</dbReference>
<dbReference type="InterPro" id="IPR011701">
    <property type="entry name" value="MFS"/>
</dbReference>
<feature type="transmembrane region" description="Helical" evidence="5">
    <location>
        <begin position="143"/>
        <end position="165"/>
    </location>
</feature>
<evidence type="ECO:0000259" key="6">
    <source>
        <dbReference type="PROSITE" id="PS50850"/>
    </source>
</evidence>
<name>A0A7G6U1M9_9BRAD</name>